<sequence>MTDCSHLTDNFQRIADAVNAQFSTTPYLDFQVISCQDETLKIKASSDIHHFHECEMVFSLVEYFNAPMRWRSRPAGGFMEVLPLSDELLLERGYGIAISFNTEGTRKIILAAAFIEFNFEKVVYRALQPASQITSDSTQGWHFSIKE</sequence>
<proteinExistence type="predicted"/>
<name>A0ABX0M7M3_9BURK</name>
<evidence type="ECO:0000313" key="2">
    <source>
        <dbReference type="Proteomes" id="UP000819052"/>
    </source>
</evidence>
<evidence type="ECO:0000313" key="1">
    <source>
        <dbReference type="EMBL" id="NHZ42957.1"/>
    </source>
</evidence>
<dbReference type="EMBL" id="VVIW01000016">
    <property type="protein sequence ID" value="NHZ42957.1"/>
    <property type="molecule type" value="Genomic_DNA"/>
</dbReference>
<comment type="caution">
    <text evidence="1">The sequence shown here is derived from an EMBL/GenBank/DDBJ whole genome shotgun (WGS) entry which is preliminary data.</text>
</comment>
<reference evidence="1 2" key="1">
    <citation type="submission" date="2019-09" db="EMBL/GenBank/DDBJ databases">
        <title>Taxonomy of Antarctic Massilia spp.: description of Massilia rubra sp. nov., Massilia aquatica sp. nov., Massilia mucilaginosa sp. nov., Massilia frigida sp. nov. isolated from streams, lakes and regoliths.</title>
        <authorList>
            <person name="Holochova P."/>
            <person name="Sedlacek I."/>
            <person name="Kralova S."/>
            <person name="Maslanova I."/>
            <person name="Busse H.-J."/>
            <person name="Stankova E."/>
            <person name="Vrbovska V."/>
            <person name="Kovarovic V."/>
            <person name="Bartak M."/>
            <person name="Svec P."/>
            <person name="Pantucek R."/>
        </authorList>
    </citation>
    <scope>NUCLEOTIDE SEQUENCE [LARGE SCALE GENOMIC DNA]</scope>
    <source>
        <strain evidence="1 2">CCM 8693</strain>
    </source>
</reference>
<protein>
    <submittedName>
        <fullName evidence="1">Uncharacterized protein</fullName>
    </submittedName>
</protein>
<keyword evidence="2" id="KW-1185">Reference proteome</keyword>
<dbReference type="RefSeq" id="WP_167078951.1">
    <property type="nucleotide sequence ID" value="NZ_VVIW01000016.1"/>
</dbReference>
<gene>
    <name evidence="1" type="ORF">F1609_22675</name>
</gene>
<organism evidence="1 2">
    <name type="scientific">Massilia aquatica</name>
    <dbReference type="NCBI Taxonomy" id="2609000"/>
    <lineage>
        <taxon>Bacteria</taxon>
        <taxon>Pseudomonadati</taxon>
        <taxon>Pseudomonadota</taxon>
        <taxon>Betaproteobacteria</taxon>
        <taxon>Burkholderiales</taxon>
        <taxon>Oxalobacteraceae</taxon>
        <taxon>Telluria group</taxon>
        <taxon>Massilia</taxon>
    </lineage>
</organism>
<accession>A0ABX0M7M3</accession>
<dbReference type="Proteomes" id="UP000819052">
    <property type="component" value="Unassembled WGS sequence"/>
</dbReference>